<reference evidence="2 3" key="2">
    <citation type="journal article" date="2019" name="G3 (Bethesda)">
        <title>Hybrid Assembly of the Genome of the Entomopathogenic Nematode Steinernema carpocapsae Identifies the X-Chromosome.</title>
        <authorList>
            <person name="Serra L."/>
            <person name="Macchietto M."/>
            <person name="Macias-Munoz A."/>
            <person name="McGill C.J."/>
            <person name="Rodriguez I.M."/>
            <person name="Rodriguez B."/>
            <person name="Murad R."/>
            <person name="Mortazavi A."/>
        </authorList>
    </citation>
    <scope>NUCLEOTIDE SEQUENCE [LARGE SCALE GENOMIC DNA]</scope>
    <source>
        <strain evidence="2 3">ALL</strain>
    </source>
</reference>
<keyword evidence="1" id="KW-0472">Membrane</keyword>
<reference evidence="2 3" key="1">
    <citation type="journal article" date="2015" name="Genome Biol.">
        <title>Comparative genomics of Steinernema reveals deeply conserved gene regulatory networks.</title>
        <authorList>
            <person name="Dillman A.R."/>
            <person name="Macchietto M."/>
            <person name="Porter C.F."/>
            <person name="Rogers A."/>
            <person name="Williams B."/>
            <person name="Antoshechkin I."/>
            <person name="Lee M.M."/>
            <person name="Goodwin Z."/>
            <person name="Lu X."/>
            <person name="Lewis E.E."/>
            <person name="Goodrich-Blair H."/>
            <person name="Stock S.P."/>
            <person name="Adams B.J."/>
            <person name="Sternberg P.W."/>
            <person name="Mortazavi A."/>
        </authorList>
    </citation>
    <scope>NUCLEOTIDE SEQUENCE [LARGE SCALE GENOMIC DNA]</scope>
    <source>
        <strain evidence="2 3">ALL</strain>
    </source>
</reference>
<gene>
    <name evidence="2" type="ORF">L596_000376</name>
</gene>
<evidence type="ECO:0008006" key="4">
    <source>
        <dbReference type="Google" id="ProtNLM"/>
    </source>
</evidence>
<sequence length="73" mass="8845">MDPIQLALQSRPQLRTFLNRLHFLQCHALMFFNTIYNLYLYGLCGEELFWKAISTYFFLNLFQIAGTLYFMFF</sequence>
<feature type="transmembrane region" description="Helical" evidence="1">
    <location>
        <begin position="53"/>
        <end position="72"/>
    </location>
</feature>
<keyword evidence="1" id="KW-1133">Transmembrane helix</keyword>
<keyword evidence="1" id="KW-0812">Transmembrane</keyword>
<evidence type="ECO:0000256" key="1">
    <source>
        <dbReference type="SAM" id="Phobius"/>
    </source>
</evidence>
<dbReference type="AlphaFoldDB" id="A0A4U8UIS8"/>
<name>A0A4U8UIS8_STECR</name>
<feature type="transmembrane region" description="Helical" evidence="1">
    <location>
        <begin position="21"/>
        <end position="41"/>
    </location>
</feature>
<accession>A0A4U8UIS8</accession>
<organism evidence="2 3">
    <name type="scientific">Steinernema carpocapsae</name>
    <name type="common">Entomopathogenic nematode</name>
    <dbReference type="NCBI Taxonomy" id="34508"/>
    <lineage>
        <taxon>Eukaryota</taxon>
        <taxon>Metazoa</taxon>
        <taxon>Ecdysozoa</taxon>
        <taxon>Nematoda</taxon>
        <taxon>Chromadorea</taxon>
        <taxon>Rhabditida</taxon>
        <taxon>Tylenchina</taxon>
        <taxon>Panagrolaimomorpha</taxon>
        <taxon>Strongyloidoidea</taxon>
        <taxon>Steinernematidae</taxon>
        <taxon>Steinernema</taxon>
    </lineage>
</organism>
<protein>
    <recommendedName>
        <fullName evidence="4">7TM GPCR serpentine receptor class x (Srx) domain-containing protein</fullName>
    </recommendedName>
</protein>
<dbReference type="EMBL" id="CM016762">
    <property type="protein sequence ID" value="TMS32551.1"/>
    <property type="molecule type" value="Genomic_DNA"/>
</dbReference>
<evidence type="ECO:0000313" key="2">
    <source>
        <dbReference type="EMBL" id="TMS32551.1"/>
    </source>
</evidence>
<proteinExistence type="predicted"/>
<keyword evidence="3" id="KW-1185">Reference proteome</keyword>
<dbReference type="EMBL" id="AZBU02000001">
    <property type="protein sequence ID" value="TMS32551.1"/>
    <property type="molecule type" value="Genomic_DNA"/>
</dbReference>
<comment type="caution">
    <text evidence="2">The sequence shown here is derived from an EMBL/GenBank/DDBJ whole genome shotgun (WGS) entry which is preliminary data.</text>
</comment>
<dbReference type="Proteomes" id="UP000298663">
    <property type="component" value="Chromosome X"/>
</dbReference>
<evidence type="ECO:0000313" key="3">
    <source>
        <dbReference type="Proteomes" id="UP000298663"/>
    </source>
</evidence>